<comment type="caution">
    <text evidence="2">The sequence shown here is derived from an EMBL/GenBank/DDBJ whole genome shotgun (WGS) entry which is preliminary data.</text>
</comment>
<dbReference type="Pfam" id="PF14062">
    <property type="entry name" value="DUF4253"/>
    <property type="match status" value="1"/>
</dbReference>
<organism evidence="2 3">
    <name type="scientific">Paenibacillus ginsengarvi</name>
    <dbReference type="NCBI Taxonomy" id="400777"/>
    <lineage>
        <taxon>Bacteria</taxon>
        <taxon>Bacillati</taxon>
        <taxon>Bacillota</taxon>
        <taxon>Bacilli</taxon>
        <taxon>Bacillales</taxon>
        <taxon>Paenibacillaceae</taxon>
        <taxon>Paenibacillus</taxon>
    </lineage>
</organism>
<proteinExistence type="predicted"/>
<evidence type="ECO:0000313" key="2">
    <source>
        <dbReference type="EMBL" id="RKN86389.1"/>
    </source>
</evidence>
<dbReference type="EMBL" id="RBAH01000002">
    <property type="protein sequence ID" value="RKN86389.1"/>
    <property type="molecule type" value="Genomic_DNA"/>
</dbReference>
<dbReference type="Proteomes" id="UP000282311">
    <property type="component" value="Unassembled WGS sequence"/>
</dbReference>
<name>A0A3B0CTC7_9BACL</name>
<dbReference type="InterPro" id="IPR025349">
    <property type="entry name" value="DUF4253"/>
</dbReference>
<dbReference type="OrthoDB" id="4827574at2"/>
<keyword evidence="3" id="KW-1185">Reference proteome</keyword>
<protein>
    <submittedName>
        <fullName evidence="2">DUF4253 domain-containing protein</fullName>
    </submittedName>
</protein>
<feature type="domain" description="DUF4253" evidence="1">
    <location>
        <begin position="31"/>
        <end position="136"/>
    </location>
</feature>
<evidence type="ECO:0000259" key="1">
    <source>
        <dbReference type="Pfam" id="PF14062"/>
    </source>
</evidence>
<reference evidence="2 3" key="1">
    <citation type="journal article" date="2007" name="Int. J. Syst. Evol. Microbiol.">
        <title>Paenibacillus ginsengarvi sp. nov., isolated from soil from ginseng cultivation.</title>
        <authorList>
            <person name="Yoon M.H."/>
            <person name="Ten L.N."/>
            <person name="Im W.T."/>
        </authorList>
    </citation>
    <scope>NUCLEOTIDE SEQUENCE [LARGE SCALE GENOMIC DNA]</scope>
    <source>
        <strain evidence="2 3">KCTC 13059</strain>
    </source>
</reference>
<evidence type="ECO:0000313" key="3">
    <source>
        <dbReference type="Proteomes" id="UP000282311"/>
    </source>
</evidence>
<dbReference type="AlphaFoldDB" id="A0A3B0CTC7"/>
<sequence>MLEEQWSETSYTHPDIDLSWIADREEDGLLLLTLPAGESQYAPLIVPMGGFNECPQPLEQAVLFRHWQEEYGMVPLVVTQDTWVVRVSERPATDAAALQLAKEHFLFCQYVLETFDSIGQYASYLRRHDIWMFWWD</sequence>
<gene>
    <name evidence="2" type="ORF">D7M11_04660</name>
</gene>
<accession>A0A3B0CTC7</accession>